<keyword evidence="3" id="KW-1133">Transmembrane helix</keyword>
<keyword evidence="3" id="KW-0812">Transmembrane</keyword>
<evidence type="ECO:0000313" key="5">
    <source>
        <dbReference type="EMBL" id="SFL80679.1"/>
    </source>
</evidence>
<dbReference type="InterPro" id="IPR029051">
    <property type="entry name" value="DUF4352"/>
</dbReference>
<proteinExistence type="predicted"/>
<feature type="compositionally biased region" description="Low complexity" evidence="2">
    <location>
        <begin position="33"/>
        <end position="64"/>
    </location>
</feature>
<dbReference type="EMBL" id="FOTY01000005">
    <property type="protein sequence ID" value="SFL80679.1"/>
    <property type="molecule type" value="Genomic_DNA"/>
</dbReference>
<dbReference type="STRING" id="266892.SAMN04488054_105147"/>
<sequence length="205" mass="21334">MKKFGIGCLAAIGGLVVLIVIIAIFTSGDSTQTSDDNGTSDSEESSTSSGDESSESSSGSSNEETPTHSIGDTVEVGQVSYTINSMETAQEVGPDMLSTTTEETFIILDVEFTNNGNEAVTVDSNYIKLLSGGSTYEPSSEATTSANSTQNDSTSFFLEEVNPGSSTSGKVVFEVVPELAEASDLQAELQEGFFGSNTAVVNLNQ</sequence>
<accession>A0A1I4KQ46</accession>
<gene>
    <name evidence="5" type="ORF">SAMN04488054_105147</name>
</gene>
<protein>
    <recommendedName>
        <fullName evidence="4">DUF4352 domain-containing protein</fullName>
    </recommendedName>
</protein>
<dbReference type="Gene3D" id="2.60.40.1240">
    <property type="match status" value="1"/>
</dbReference>
<dbReference type="Pfam" id="PF11611">
    <property type="entry name" value="DUF4352"/>
    <property type="match status" value="1"/>
</dbReference>
<evidence type="ECO:0000256" key="1">
    <source>
        <dbReference type="ARBA" id="ARBA00022729"/>
    </source>
</evidence>
<keyword evidence="1" id="KW-0732">Signal</keyword>
<feature type="domain" description="DUF4352" evidence="4">
    <location>
        <begin position="69"/>
        <end position="195"/>
    </location>
</feature>
<feature type="transmembrane region" description="Helical" evidence="3">
    <location>
        <begin position="7"/>
        <end position="25"/>
    </location>
</feature>
<evidence type="ECO:0000259" key="4">
    <source>
        <dbReference type="Pfam" id="PF11611"/>
    </source>
</evidence>
<dbReference type="AlphaFoldDB" id="A0A1I4KQ46"/>
<evidence type="ECO:0000256" key="2">
    <source>
        <dbReference type="SAM" id="MobiDB-lite"/>
    </source>
</evidence>
<dbReference type="Proteomes" id="UP000199668">
    <property type="component" value="Unassembled WGS sequence"/>
</dbReference>
<keyword evidence="6" id="KW-1185">Reference proteome</keyword>
<evidence type="ECO:0000256" key="3">
    <source>
        <dbReference type="SAM" id="Phobius"/>
    </source>
</evidence>
<reference evidence="5 6" key="1">
    <citation type="submission" date="2016-10" db="EMBL/GenBank/DDBJ databases">
        <authorList>
            <person name="de Groot N.N."/>
        </authorList>
    </citation>
    <scope>NUCLEOTIDE SEQUENCE [LARGE SCALE GENOMIC DNA]</scope>
    <source>
        <strain evidence="5 6">CGMCC 1.6134</strain>
    </source>
</reference>
<organism evidence="5 6">
    <name type="scientific">Salibacterium qingdaonense</name>
    <dbReference type="NCBI Taxonomy" id="266892"/>
    <lineage>
        <taxon>Bacteria</taxon>
        <taxon>Bacillati</taxon>
        <taxon>Bacillota</taxon>
        <taxon>Bacilli</taxon>
        <taxon>Bacillales</taxon>
        <taxon>Bacillaceae</taxon>
    </lineage>
</organism>
<dbReference type="InterPro" id="IPR029050">
    <property type="entry name" value="Immunoprotect_excell_Ig-like"/>
</dbReference>
<name>A0A1I4KQ46_9BACI</name>
<feature type="region of interest" description="Disordered" evidence="2">
    <location>
        <begin position="30"/>
        <end position="74"/>
    </location>
</feature>
<dbReference type="RefSeq" id="WP_090926240.1">
    <property type="nucleotide sequence ID" value="NZ_FOTY01000005.1"/>
</dbReference>
<dbReference type="OrthoDB" id="2389763at2"/>
<evidence type="ECO:0000313" key="6">
    <source>
        <dbReference type="Proteomes" id="UP000199668"/>
    </source>
</evidence>
<keyword evidence="3" id="KW-0472">Membrane</keyword>